<dbReference type="InterPro" id="IPR022646">
    <property type="entry name" value="SecD/SecF_CS"/>
</dbReference>
<evidence type="ECO:0000256" key="1">
    <source>
        <dbReference type="ARBA" id="ARBA00004651"/>
    </source>
</evidence>
<keyword evidence="4 9" id="KW-0812">Transmembrane</keyword>
<feature type="transmembrane region" description="Helical" evidence="9">
    <location>
        <begin position="156"/>
        <end position="175"/>
    </location>
</feature>
<feature type="transmembrane region" description="Helical" evidence="9">
    <location>
        <begin position="20"/>
        <end position="40"/>
    </location>
</feature>
<evidence type="ECO:0000256" key="5">
    <source>
        <dbReference type="ARBA" id="ARBA00022927"/>
    </source>
</evidence>
<evidence type="ECO:0000256" key="8">
    <source>
        <dbReference type="ARBA" id="ARBA00023136"/>
    </source>
</evidence>
<evidence type="ECO:0000256" key="6">
    <source>
        <dbReference type="ARBA" id="ARBA00022989"/>
    </source>
</evidence>
<dbReference type="SUPFAM" id="SSF82866">
    <property type="entry name" value="Multidrug efflux transporter AcrB transmembrane domain"/>
    <property type="match status" value="1"/>
</dbReference>
<proteinExistence type="inferred from homology"/>
<evidence type="ECO:0000256" key="7">
    <source>
        <dbReference type="ARBA" id="ARBA00023010"/>
    </source>
</evidence>
<keyword evidence="5 9" id="KW-0653">Protein transport</keyword>
<evidence type="ECO:0000256" key="4">
    <source>
        <dbReference type="ARBA" id="ARBA00022692"/>
    </source>
</evidence>
<dbReference type="Gene3D" id="1.20.1640.10">
    <property type="entry name" value="Multidrug efflux transporter AcrB transmembrane domain"/>
    <property type="match status" value="1"/>
</dbReference>
<keyword evidence="6 9" id="KW-1133">Transmembrane helix</keyword>
<evidence type="ECO:0000259" key="10">
    <source>
        <dbReference type="Pfam" id="PF02355"/>
    </source>
</evidence>
<keyword evidence="7 9" id="KW-0811">Translocation</keyword>
<keyword evidence="8 9" id="KW-0472">Membrane</keyword>
<comment type="function">
    <text evidence="9">Involved in protein export.</text>
</comment>
<keyword evidence="3 9" id="KW-1003">Cell membrane</keyword>
<reference evidence="11 12" key="1">
    <citation type="journal article" date="2019" name="Int. J. Syst. Evol. Microbiol.">
        <title>The Global Catalogue of Microorganisms (GCM) 10K type strain sequencing project: providing services to taxonomists for standard genome sequencing and annotation.</title>
        <authorList>
            <consortium name="The Broad Institute Genomics Platform"/>
            <consortium name="The Broad Institute Genome Sequencing Center for Infectious Disease"/>
            <person name="Wu L."/>
            <person name="Ma J."/>
        </authorList>
    </citation>
    <scope>NUCLEOTIDE SEQUENCE [LARGE SCALE GENOMIC DNA]</scope>
    <source>
        <strain evidence="11 12">IBRC-M 10256</strain>
    </source>
</reference>
<dbReference type="Pfam" id="PF07549">
    <property type="entry name" value="Sec_GG"/>
    <property type="match status" value="1"/>
</dbReference>
<sequence length="312" mass="33033">MVSLEVPELAYEAYTNRQLVAVPLAILAVAVAVLGITFALTGTPLALGIEFTGGAELTIATTADQDEVVNAFDQEPTSVQPVQDEGQYIVQFAGGELDGFADGDKSAVLQSLVDQAEDSSLEPSDTAETTADGETTIVIGDSVTSPSFGAQIQQTALLGLFAAFLGMSAITFGLFRTFVPSLAVVASAFSDLVIPLAFMSLFGIDLTLGTVAALLMIIGYSVDSDILLNNHVIRRSGSFYESVHRSMRTGITMTLTSTVAMLVMAAAAWFFGITIMRDIGLILAVGLTADIMNTYLLNVSLLRWYKFEGVGR</sequence>
<protein>
    <recommendedName>
        <fullName evidence="9">Protein-export membrane protein SecF</fullName>
    </recommendedName>
</protein>
<dbReference type="Proteomes" id="UP001595846">
    <property type="component" value="Unassembled WGS sequence"/>
</dbReference>
<dbReference type="InterPro" id="IPR024921">
    <property type="entry name" value="SecF_arc"/>
</dbReference>
<feature type="transmembrane region" description="Helical" evidence="9">
    <location>
        <begin position="249"/>
        <end position="273"/>
    </location>
</feature>
<dbReference type="AlphaFoldDB" id="A0ABD5NS56"/>
<gene>
    <name evidence="9" type="primary">secF</name>
    <name evidence="11" type="ORF">ACFOUR_15630</name>
</gene>
<dbReference type="InterPro" id="IPR048634">
    <property type="entry name" value="SecD_SecF_C"/>
</dbReference>
<dbReference type="RefSeq" id="WP_256533306.1">
    <property type="nucleotide sequence ID" value="NZ_CP101824.1"/>
</dbReference>
<evidence type="ECO:0000256" key="2">
    <source>
        <dbReference type="ARBA" id="ARBA00022448"/>
    </source>
</evidence>
<keyword evidence="12" id="KW-1185">Reference proteome</keyword>
<keyword evidence="2 9" id="KW-0813">Transport</keyword>
<comment type="caution">
    <text evidence="11">The sequence shown here is derived from an EMBL/GenBank/DDBJ whole genome shotgun (WGS) entry which is preliminary data.</text>
</comment>
<accession>A0ABD5NS56</accession>
<dbReference type="GO" id="GO:0005886">
    <property type="term" value="C:plasma membrane"/>
    <property type="evidence" value="ECO:0007669"/>
    <property type="project" value="UniProtKB-SubCell"/>
</dbReference>
<dbReference type="Pfam" id="PF02355">
    <property type="entry name" value="SecD_SecF_C"/>
    <property type="match status" value="1"/>
</dbReference>
<dbReference type="GO" id="GO:0065002">
    <property type="term" value="P:intracellular protein transmembrane transport"/>
    <property type="evidence" value="ECO:0007669"/>
    <property type="project" value="UniProtKB-UniRule"/>
</dbReference>
<dbReference type="EMBL" id="JBHSAQ010000013">
    <property type="protein sequence ID" value="MFC3959793.1"/>
    <property type="molecule type" value="Genomic_DNA"/>
</dbReference>
<dbReference type="GO" id="GO:0006605">
    <property type="term" value="P:protein targeting"/>
    <property type="evidence" value="ECO:0007669"/>
    <property type="project" value="UniProtKB-UniRule"/>
</dbReference>
<dbReference type="PANTHER" id="PTHR30081">
    <property type="entry name" value="PROTEIN-EXPORT MEMBRANE PROTEIN SEC"/>
    <property type="match status" value="1"/>
</dbReference>
<dbReference type="HAMAP" id="MF_01464_A">
    <property type="entry name" value="SecF_A"/>
    <property type="match status" value="1"/>
</dbReference>
<comment type="subunit">
    <text evidence="9">Part of the protein translocation apparatus. Forms a complex with SecD.</text>
</comment>
<evidence type="ECO:0000256" key="9">
    <source>
        <dbReference type="HAMAP-Rule" id="MF_01464"/>
    </source>
</evidence>
<evidence type="ECO:0000256" key="3">
    <source>
        <dbReference type="ARBA" id="ARBA00022475"/>
    </source>
</evidence>
<feature type="transmembrane region" description="Helical" evidence="9">
    <location>
        <begin position="279"/>
        <end position="297"/>
    </location>
</feature>
<evidence type="ECO:0000313" key="12">
    <source>
        <dbReference type="Proteomes" id="UP001595846"/>
    </source>
</evidence>
<dbReference type="PANTHER" id="PTHR30081:SF8">
    <property type="entry name" value="PROTEIN TRANSLOCASE SUBUNIT SECF"/>
    <property type="match status" value="1"/>
</dbReference>
<name>A0ABD5NS56_9EURY</name>
<organism evidence="11 12">
    <name type="scientific">Halovivax cerinus</name>
    <dbReference type="NCBI Taxonomy" id="1487865"/>
    <lineage>
        <taxon>Archaea</taxon>
        <taxon>Methanobacteriati</taxon>
        <taxon>Methanobacteriota</taxon>
        <taxon>Stenosarchaea group</taxon>
        <taxon>Halobacteria</taxon>
        <taxon>Halobacteriales</taxon>
        <taxon>Natrialbaceae</taxon>
        <taxon>Halovivax</taxon>
    </lineage>
</organism>
<dbReference type="InterPro" id="IPR022813">
    <property type="entry name" value="SecD/SecF_arch_bac"/>
</dbReference>
<comment type="caution">
    <text evidence="9">Lacks conserved residue(s) required for the propagation of feature annotation.</text>
</comment>
<evidence type="ECO:0000313" key="11">
    <source>
        <dbReference type="EMBL" id="MFC3959793.1"/>
    </source>
</evidence>
<dbReference type="GeneID" id="73902419"/>
<feature type="domain" description="Protein export membrane protein SecD/SecF C-terminal" evidence="10">
    <location>
        <begin position="139"/>
        <end position="306"/>
    </location>
</feature>
<comment type="subcellular location">
    <subcellularLocation>
        <location evidence="1 9">Cell membrane</location>
        <topology evidence="1 9">Multi-pass membrane protein</topology>
    </subcellularLocation>
</comment>
<comment type="similarity">
    <text evidence="9">Belongs to the SecD/SecF family. SecF subfamily.</text>
</comment>